<reference evidence="2" key="1">
    <citation type="journal article" date="2014" name="Nucleic Acids Res.">
        <title>The evolutionary dynamics of variant antigen genes in Babesia reveal a history of genomic innovation underlying host-parasite interaction.</title>
        <authorList>
            <person name="Jackson A.P."/>
            <person name="Otto T.D."/>
            <person name="Darby A."/>
            <person name="Ramaprasad A."/>
            <person name="Xia D."/>
            <person name="Echaide I.E."/>
            <person name="Farber M."/>
            <person name="Gahlot S."/>
            <person name="Gamble J."/>
            <person name="Gupta D."/>
            <person name="Gupta Y."/>
            <person name="Jackson L."/>
            <person name="Malandrin L."/>
            <person name="Malas T.B."/>
            <person name="Moussa E."/>
            <person name="Nair M."/>
            <person name="Reid A.J."/>
            <person name="Sanders M."/>
            <person name="Sharma J."/>
            <person name="Tracey A."/>
            <person name="Quail M.A."/>
            <person name="Weir W."/>
            <person name="Wastling J.M."/>
            <person name="Hall N."/>
            <person name="Willadsen P."/>
            <person name="Lingelbach K."/>
            <person name="Shiels B."/>
            <person name="Tait A."/>
            <person name="Berriman M."/>
            <person name="Allred D.R."/>
            <person name="Pain A."/>
        </authorList>
    </citation>
    <scope>NUCLEOTIDE SEQUENCE</scope>
    <source>
        <strain evidence="2">1802A</strain>
    </source>
</reference>
<protein>
    <submittedName>
        <fullName evidence="2">Uncharacterized protein</fullName>
    </submittedName>
</protein>
<name>A0AAD9LHB3_BABDI</name>
<dbReference type="AlphaFoldDB" id="A0AAD9LHB3"/>
<keyword evidence="3" id="KW-1185">Reference proteome</keyword>
<evidence type="ECO:0000313" key="3">
    <source>
        <dbReference type="Proteomes" id="UP001195914"/>
    </source>
</evidence>
<dbReference type="Proteomes" id="UP001195914">
    <property type="component" value="Unassembled WGS sequence"/>
</dbReference>
<accession>A0AAD9LHB3</accession>
<sequence length="1193" mass="135144">MQHMLSLWRCKCQKKPNSRSFSSIFDVVRERRKALSNVDTTDAPTPGDVTESRPQQDNPEGSGVTHIWKQFSILRSKPKGYRDPWQLRYLGVRTLQLLPITSAEELSRIAEVLAYVKYRNVVLLQGVSEALHWHCKLGKCKLRDLTCFLRSCATLKFVPSYRHLELFVAELDNAHNKPSVGDYLRILQFLVGSISLEYQTIQVENGLSSGDVFMDVYARCYNHCLQNLGYMTHQHLSSFSQTQLLIDNTDGEVFDRICLNFERDLNESGYDHFLMLSNALLRSGTNDLSVHYSRLLGHYLRSPEGWHPQLINAVLRVLAKYYHRDMVALSKLGNIIVKNIAAFTPDQAYMVLNLYSALSYKHKELLHGIMNSHLIGVSNLLAKVEYKHISIMKSITEHTINSLKAFNGGMPIPSSTAGLGEGINKPVALKVPWIVYERQKCRIYQEGNHAFSHCPKNVLTGDMILDSIAAPLKDANSSPKLRKSTGKSVRRLIWISKHEQESGNAATTDISRLKVVPVSVDVMRRQSLKECLQEFYNDHFHGKHPAWRRLYTRKRMHWQTRQLYLRKGFDRSSTLPSVHLEKFSRFKVNRSVRKVKKKMRYAGSRYVQSTQHYINECRVLKRCFLRPYKTIADAPTTGCGPTDVNCDAVTRLGSDTRQILLADVWGKYSRACLHRSSIANSFTETINEPHRGIDAATQAQPDAHLVIQNGTDRYSSTSLTSSDVSGSLSGRPPRQSLVLQQLEGYVDSTSPVFVDNALLFQPLEVSSLFSWRLKRKLWSLKRAHEKNDMSATISYMLSNGFWRRYERACEIQTPTEQPLWRYMFEIVSALHKLNFSSFELLNQATMALDHAEPLSLDLNSSHMNKSNTKEMFNVLLKTVKRFGYTVSAVSPILSRDASGIIATRLLSSICSSNMLKLLEICTLRQGIHLTVTDATGIIRRFNSLVFYKYGRRQLPCSQIGKREGTSVLSDDAISFTQAETQIMTAYESLHALAKCSISGDDIGKDVMPGTVETHAVHLMQFLNEVVYSSWIASRLSRERSCPTKSEYISLLPPEAIAYRLLSCMEKGSNREVGLYGLCAIRRYLMLQSCIAPLNGACDVDSDNYGATVAANSENIPVWSLRLQNLMERYGFVEDTLDTAIYSKYDGTRSVVSMPRRNAGGMRSDVMTAEAPADARTTAAGILHDFYLNHYIVF</sequence>
<gene>
    <name evidence="2" type="ORF">X943_002829</name>
</gene>
<organism evidence="2 3">
    <name type="scientific">Babesia divergens</name>
    <dbReference type="NCBI Taxonomy" id="32595"/>
    <lineage>
        <taxon>Eukaryota</taxon>
        <taxon>Sar</taxon>
        <taxon>Alveolata</taxon>
        <taxon>Apicomplexa</taxon>
        <taxon>Aconoidasida</taxon>
        <taxon>Piroplasmida</taxon>
        <taxon>Babesiidae</taxon>
        <taxon>Babesia</taxon>
    </lineage>
</organism>
<comment type="caution">
    <text evidence="2">The sequence shown here is derived from an EMBL/GenBank/DDBJ whole genome shotgun (WGS) entry which is preliminary data.</text>
</comment>
<feature type="region of interest" description="Disordered" evidence="1">
    <location>
        <begin position="713"/>
        <end position="732"/>
    </location>
</feature>
<reference evidence="2" key="2">
    <citation type="submission" date="2021-05" db="EMBL/GenBank/DDBJ databases">
        <authorList>
            <person name="Pain A."/>
        </authorList>
    </citation>
    <scope>NUCLEOTIDE SEQUENCE</scope>
    <source>
        <strain evidence="2">1802A</strain>
    </source>
</reference>
<feature type="compositionally biased region" description="Low complexity" evidence="1">
    <location>
        <begin position="715"/>
        <end position="730"/>
    </location>
</feature>
<evidence type="ECO:0000256" key="1">
    <source>
        <dbReference type="SAM" id="MobiDB-lite"/>
    </source>
</evidence>
<proteinExistence type="predicted"/>
<feature type="region of interest" description="Disordered" evidence="1">
    <location>
        <begin position="36"/>
        <end position="63"/>
    </location>
</feature>
<dbReference type="EMBL" id="JAHBMH010000044">
    <property type="protein sequence ID" value="KAK1936336.1"/>
    <property type="molecule type" value="Genomic_DNA"/>
</dbReference>
<evidence type="ECO:0000313" key="2">
    <source>
        <dbReference type="EMBL" id="KAK1936336.1"/>
    </source>
</evidence>